<name>A0ABX7FNC2_BRECH</name>
<dbReference type="PANTHER" id="PTHR43656:SF2">
    <property type="entry name" value="BINDING OXIDOREDUCTASE, PUTATIVE (AFU_ORTHOLOGUE AFUA_2G08260)-RELATED"/>
    <property type="match status" value="1"/>
</dbReference>
<gene>
    <name evidence="4" type="ORF">JNE38_23580</name>
</gene>
<dbReference type="EMBL" id="CP069127">
    <property type="protein sequence ID" value="QRG66475.1"/>
    <property type="molecule type" value="Genomic_DNA"/>
</dbReference>
<dbReference type="Pfam" id="PF00724">
    <property type="entry name" value="Oxidored_FMN"/>
    <property type="match status" value="1"/>
</dbReference>
<keyword evidence="2" id="KW-0560">Oxidoreductase</keyword>
<dbReference type="Gene3D" id="3.20.20.70">
    <property type="entry name" value="Aldolase class I"/>
    <property type="match status" value="1"/>
</dbReference>
<evidence type="ECO:0000256" key="2">
    <source>
        <dbReference type="ARBA" id="ARBA00023002"/>
    </source>
</evidence>
<keyword evidence="5" id="KW-1185">Reference proteome</keyword>
<dbReference type="InterPro" id="IPR051799">
    <property type="entry name" value="NADH_flavin_oxidoreductase"/>
</dbReference>
<sequence length="363" mass="39619">MSKYANLFSAFQLGSLELPNRAVLSPMTRTSAEQSGLANERMVRYYTRFAKGGFGLIITEGIYPDAANSRSYDNQPGIANDAQAESWRPVVQAVQREGGKIIAQLMHAGALVQHDGFTPIAPSAVKPVGTMLEDHGGSGDFAVPKAMTQEEIRKAIDGFAQAAHRAKQVGFDGVEVHAANGYLLDQFITDYTNHRTDDYGGSTERRIRIVVEVLEAIRAVVGPDFVVGVRISQGKVNDFHHKWANGAADAKIIFEKLSAASPSYIHTTEYKAFAPAFAEGEPTLAELAKRYSRLPVIANGKLGEPERAEHLLETGDADLVAIGTSALVNPDWVNKVREGEVLNHFDHRFLHPIATLKEEEVVI</sequence>
<dbReference type="SUPFAM" id="SSF51395">
    <property type="entry name" value="FMN-linked oxidoreductases"/>
    <property type="match status" value="1"/>
</dbReference>
<proteinExistence type="predicted"/>
<dbReference type="Proteomes" id="UP000596248">
    <property type="component" value="Chromosome"/>
</dbReference>
<protein>
    <submittedName>
        <fullName evidence="4">NADH:flavin oxidoreductase</fullName>
    </submittedName>
</protein>
<reference evidence="4 5" key="1">
    <citation type="submission" date="2021-01" db="EMBL/GenBank/DDBJ databases">
        <title>Identification of strong promoters based on the transcriptome of Brevibacillus choshinensis.</title>
        <authorList>
            <person name="Yao D."/>
            <person name="Zhang K."/>
            <person name="Wu J."/>
        </authorList>
    </citation>
    <scope>NUCLEOTIDE SEQUENCE [LARGE SCALE GENOMIC DNA]</scope>
    <source>
        <strain evidence="4 5">HPD31-SP3</strain>
    </source>
</reference>
<dbReference type="InterPro" id="IPR013785">
    <property type="entry name" value="Aldolase_TIM"/>
</dbReference>
<evidence type="ECO:0000259" key="3">
    <source>
        <dbReference type="Pfam" id="PF00724"/>
    </source>
</evidence>
<feature type="domain" description="NADH:flavin oxidoreductase/NADH oxidase N-terminal" evidence="3">
    <location>
        <begin position="7"/>
        <end position="340"/>
    </location>
</feature>
<keyword evidence="1" id="KW-0285">Flavoprotein</keyword>
<dbReference type="PANTHER" id="PTHR43656">
    <property type="entry name" value="BINDING OXIDOREDUCTASE, PUTATIVE (AFU_ORTHOLOGUE AFUA_2G08260)-RELATED"/>
    <property type="match status" value="1"/>
</dbReference>
<dbReference type="RefSeq" id="WP_203353541.1">
    <property type="nucleotide sequence ID" value="NZ_CP069127.1"/>
</dbReference>
<evidence type="ECO:0000313" key="5">
    <source>
        <dbReference type="Proteomes" id="UP000596248"/>
    </source>
</evidence>
<organism evidence="4 5">
    <name type="scientific">Brevibacillus choshinensis</name>
    <dbReference type="NCBI Taxonomy" id="54911"/>
    <lineage>
        <taxon>Bacteria</taxon>
        <taxon>Bacillati</taxon>
        <taxon>Bacillota</taxon>
        <taxon>Bacilli</taxon>
        <taxon>Bacillales</taxon>
        <taxon>Paenibacillaceae</taxon>
        <taxon>Brevibacillus</taxon>
    </lineage>
</organism>
<dbReference type="CDD" id="cd02803">
    <property type="entry name" value="OYE_like_FMN_family"/>
    <property type="match status" value="1"/>
</dbReference>
<evidence type="ECO:0000313" key="4">
    <source>
        <dbReference type="EMBL" id="QRG66475.1"/>
    </source>
</evidence>
<accession>A0ABX7FNC2</accession>
<evidence type="ECO:0000256" key="1">
    <source>
        <dbReference type="ARBA" id="ARBA00022630"/>
    </source>
</evidence>
<dbReference type="InterPro" id="IPR001155">
    <property type="entry name" value="OxRdtase_FMN_N"/>
</dbReference>